<comment type="caution">
    <text evidence="1">The sequence shown here is derived from an EMBL/GenBank/DDBJ whole genome shotgun (WGS) entry which is preliminary data.</text>
</comment>
<name>A0A940PBN2_9ENTE</name>
<organism evidence="1 2">
    <name type="scientific">Vagococcus allomyrinae</name>
    <dbReference type="NCBI Taxonomy" id="2794353"/>
    <lineage>
        <taxon>Bacteria</taxon>
        <taxon>Bacillati</taxon>
        <taxon>Bacillota</taxon>
        <taxon>Bacilli</taxon>
        <taxon>Lactobacillales</taxon>
        <taxon>Enterococcaceae</taxon>
        <taxon>Vagococcus</taxon>
    </lineage>
</organism>
<accession>A0A940PBN2</accession>
<gene>
    <name evidence="1" type="ORF">I6N95_08510</name>
</gene>
<dbReference type="EMBL" id="JAEEGA010000004">
    <property type="protein sequence ID" value="MBP1041043.1"/>
    <property type="molecule type" value="Genomic_DNA"/>
</dbReference>
<dbReference type="AlphaFoldDB" id="A0A940PBN2"/>
<evidence type="ECO:0000313" key="1">
    <source>
        <dbReference type="EMBL" id="MBP1041043.1"/>
    </source>
</evidence>
<proteinExistence type="predicted"/>
<reference evidence="1" key="1">
    <citation type="submission" date="2020-12" db="EMBL/GenBank/DDBJ databases">
        <title>Vagococcus allomyrinae sp. nov. and Enterococcus lavae sp. nov., isolated from the larvae of Allomyrina dichotoma.</title>
        <authorList>
            <person name="Lee S.D."/>
        </authorList>
    </citation>
    <scope>NUCLEOTIDE SEQUENCE</scope>
    <source>
        <strain evidence="1">BWB3-3</strain>
    </source>
</reference>
<dbReference type="RefSeq" id="WP_209526683.1">
    <property type="nucleotide sequence ID" value="NZ_JAEEGA010000004.1"/>
</dbReference>
<sequence length="75" mass="8329">MPRYICSKNANDQGHYVVHELSCDFLPTVENQVNANTHDTFQGALNFLEKVNEGRGLTFTVCEHCGLKASTTTVL</sequence>
<dbReference type="Proteomes" id="UP000674938">
    <property type="component" value="Unassembled WGS sequence"/>
</dbReference>
<keyword evidence="2" id="KW-1185">Reference proteome</keyword>
<evidence type="ECO:0000313" key="2">
    <source>
        <dbReference type="Proteomes" id="UP000674938"/>
    </source>
</evidence>
<protein>
    <submittedName>
        <fullName evidence="1">Uncharacterized protein</fullName>
    </submittedName>
</protein>